<evidence type="ECO:0000259" key="3">
    <source>
        <dbReference type="Pfam" id="PF24793"/>
    </source>
</evidence>
<reference evidence="4 5" key="1">
    <citation type="submission" date="2019-08" db="EMBL/GenBank/DDBJ databases">
        <title>Microbe sample from Colwellia echini.</title>
        <authorList>
            <person name="Christiansen L."/>
            <person name="Pathiraja D."/>
            <person name="Schultz-Johansen M."/>
            <person name="Choi I.-G."/>
            <person name="Stougaard P."/>
        </authorList>
    </citation>
    <scope>NUCLEOTIDE SEQUENCE [LARGE SCALE GENOMIC DNA]</scope>
    <source>
        <strain evidence="4 5">A3</strain>
    </source>
</reference>
<evidence type="ECO:0000313" key="5">
    <source>
        <dbReference type="Proteomes" id="UP000815846"/>
    </source>
</evidence>
<keyword evidence="5" id="KW-1185">Reference proteome</keyword>
<name>A0ABY3MX48_9GAMM</name>
<dbReference type="PANTHER" id="PTHR43772:SF2">
    <property type="entry name" value="PUTATIVE (AFU_ORTHOLOGUE AFUA_2G04480)-RELATED"/>
    <property type="match status" value="1"/>
</dbReference>
<dbReference type="EMBL" id="PJAI02000008">
    <property type="protein sequence ID" value="TYK65766.1"/>
    <property type="molecule type" value="Genomic_DNA"/>
</dbReference>
<organism evidence="4 5">
    <name type="scientific">Colwellia echini</name>
    <dbReference type="NCBI Taxonomy" id="1982103"/>
    <lineage>
        <taxon>Bacteria</taxon>
        <taxon>Pseudomonadati</taxon>
        <taxon>Pseudomonadota</taxon>
        <taxon>Gammaproteobacteria</taxon>
        <taxon>Alteromonadales</taxon>
        <taxon>Colwelliaceae</taxon>
        <taxon>Colwellia</taxon>
    </lineage>
</organism>
<gene>
    <name evidence="4" type="ORF">CWS31_008950</name>
</gene>
<dbReference type="Proteomes" id="UP000815846">
    <property type="component" value="Unassembled WGS sequence"/>
</dbReference>
<dbReference type="Pfam" id="PF24793">
    <property type="entry name" value="GINT1_N"/>
    <property type="match status" value="1"/>
</dbReference>
<dbReference type="RefSeq" id="WP_101344876.1">
    <property type="nucleotide sequence ID" value="NZ_PJAI02000008.1"/>
</dbReference>
<dbReference type="InterPro" id="IPR056442">
    <property type="entry name" value="GINT1_N"/>
</dbReference>
<dbReference type="Gene3D" id="2.115.10.20">
    <property type="entry name" value="Glycosyl hydrolase domain, family 43"/>
    <property type="match status" value="1"/>
</dbReference>
<dbReference type="PANTHER" id="PTHR43772">
    <property type="entry name" value="ENDO-1,4-BETA-XYLANASE"/>
    <property type="match status" value="1"/>
</dbReference>
<comment type="caution">
    <text evidence="4">The sequence shown here is derived from an EMBL/GenBank/DDBJ whole genome shotgun (WGS) entry which is preliminary data.</text>
</comment>
<keyword evidence="1" id="KW-0858">Xylan degradation</keyword>
<dbReference type="Gene3D" id="3.40.50.170">
    <property type="entry name" value="Formyl transferase, N-terminal domain"/>
    <property type="match status" value="1"/>
</dbReference>
<keyword evidence="1" id="KW-0624">Polysaccharide degradation</keyword>
<evidence type="ECO:0000256" key="1">
    <source>
        <dbReference type="ARBA" id="ARBA00022651"/>
    </source>
</evidence>
<keyword evidence="2" id="KW-0119">Carbohydrate metabolism</keyword>
<sequence length="561" mass="66045">MPKNKLKIGLLVEDKHLPAWAFEMISQIKASNYAEISLIIENDVPKVIPNVSIWDKIRNNKNRLGYLCVRKVLEVIYDKLIDRVQTLPDATESKSCEQLYQNTPLIKVKPIQKLHSDYFLDTDIQTIKESQLDVIIRLGFRILRGDILSSSKYGVWSFHHGDNNLNRGGPAGYWESLESWPETGAILQILNEDLDNGQVLYRSYSCTNEFSYNENVNNYFWKSLYFMTRTLESLYLEGEEEFFAKVAKQNENPIIYSEKLYKSPTNKELTKLTFNKLIQKASHIAQNKFYFEQWILLFDLKKEFSSSLWRYKRIVPPKDKFWADPHVIFKNNTYYIFIEEYLYKTGKGHISLIEMDEKGKYSEPKIVLDKNYHLSYPFIFDHDDELYMIPESVENNTVELYRCTQFPDKWEFVMNLMENVSLLDATLLFHNNKWWMFANGAEHKGVSTWDELFLFSSDNLLSQDWASHPMNPIISDCKQARPAGKIFERNGSLYRPSQNSSHKYGYGFNFNRIIQLDERNYREEIISKVEPNWADDITATHTFSNAHNLYVIDAQIKTKKK</sequence>
<evidence type="ECO:0000313" key="4">
    <source>
        <dbReference type="EMBL" id="TYK65766.1"/>
    </source>
</evidence>
<accession>A0ABY3MX48</accession>
<protein>
    <recommendedName>
        <fullName evidence="3">Glucosamine inositolphosphorylceramide transferase 1 N-terminal domain-containing protein</fullName>
    </recommendedName>
</protein>
<dbReference type="SUPFAM" id="SSF75005">
    <property type="entry name" value="Arabinanase/levansucrase/invertase"/>
    <property type="match status" value="1"/>
</dbReference>
<dbReference type="InterPro" id="IPR052176">
    <property type="entry name" value="Glycosyl_Hydrlase_43_Enz"/>
</dbReference>
<evidence type="ECO:0000256" key="2">
    <source>
        <dbReference type="ARBA" id="ARBA00023277"/>
    </source>
</evidence>
<dbReference type="SUPFAM" id="SSF53328">
    <property type="entry name" value="Formyltransferase"/>
    <property type="match status" value="1"/>
</dbReference>
<dbReference type="InterPro" id="IPR036477">
    <property type="entry name" value="Formyl_transf_N_sf"/>
</dbReference>
<feature type="domain" description="Glucosamine inositolphosphorylceramide transferase 1 N-terminal" evidence="3">
    <location>
        <begin position="320"/>
        <end position="524"/>
    </location>
</feature>
<proteinExistence type="predicted"/>
<dbReference type="InterPro" id="IPR023296">
    <property type="entry name" value="Glyco_hydro_beta-prop_sf"/>
</dbReference>